<reference evidence="1" key="1">
    <citation type="journal article" date="2020" name="Nature">
        <title>Giant virus diversity and host interactions through global metagenomics.</title>
        <authorList>
            <person name="Schulz F."/>
            <person name="Roux S."/>
            <person name="Paez-Espino D."/>
            <person name="Jungbluth S."/>
            <person name="Walsh D.A."/>
            <person name="Denef V.J."/>
            <person name="McMahon K.D."/>
            <person name="Konstantinidis K.T."/>
            <person name="Eloe-Fadrosh E.A."/>
            <person name="Kyrpides N.C."/>
            <person name="Woyke T."/>
        </authorList>
    </citation>
    <scope>NUCLEOTIDE SEQUENCE</scope>
    <source>
        <strain evidence="1">GVMAG-M-3300025676-16</strain>
    </source>
</reference>
<name>A0A6C0IZ31_9ZZZZ</name>
<dbReference type="EMBL" id="MN740294">
    <property type="protein sequence ID" value="QHT98604.1"/>
    <property type="molecule type" value="Genomic_DNA"/>
</dbReference>
<dbReference type="Pfam" id="PF02450">
    <property type="entry name" value="LCAT"/>
    <property type="match status" value="1"/>
</dbReference>
<sequence>MNPFYEALTPLGYKDKVDLFSYGYDVRRIGDNNYSKIYFEYLKEKLESIFVKSNKKIILLSHSLGCPTTIYFLNYVGSVWSNKHIKKFIAFAPAWGGGWFYKNYENQYYMVIMKVSQ</sequence>
<dbReference type="GO" id="GO:0008374">
    <property type="term" value="F:O-acyltransferase activity"/>
    <property type="evidence" value="ECO:0007669"/>
    <property type="project" value="InterPro"/>
</dbReference>
<dbReference type="AlphaFoldDB" id="A0A6C0IZ31"/>
<dbReference type="InterPro" id="IPR029058">
    <property type="entry name" value="AB_hydrolase_fold"/>
</dbReference>
<organism evidence="1">
    <name type="scientific">viral metagenome</name>
    <dbReference type="NCBI Taxonomy" id="1070528"/>
    <lineage>
        <taxon>unclassified sequences</taxon>
        <taxon>metagenomes</taxon>
        <taxon>organismal metagenomes</taxon>
    </lineage>
</organism>
<dbReference type="Gene3D" id="3.40.50.1820">
    <property type="entry name" value="alpha/beta hydrolase"/>
    <property type="match status" value="1"/>
</dbReference>
<proteinExistence type="predicted"/>
<evidence type="ECO:0000313" key="1">
    <source>
        <dbReference type="EMBL" id="QHT98604.1"/>
    </source>
</evidence>
<dbReference type="InterPro" id="IPR003386">
    <property type="entry name" value="LACT/PDAT_acylTrfase"/>
</dbReference>
<dbReference type="PANTHER" id="PTHR11440">
    <property type="entry name" value="LECITHIN-CHOLESTEROL ACYLTRANSFERASE-RELATED"/>
    <property type="match status" value="1"/>
</dbReference>
<dbReference type="GO" id="GO:0006629">
    <property type="term" value="P:lipid metabolic process"/>
    <property type="evidence" value="ECO:0007669"/>
    <property type="project" value="InterPro"/>
</dbReference>
<accession>A0A6C0IZ31</accession>
<dbReference type="SUPFAM" id="SSF53474">
    <property type="entry name" value="alpha/beta-Hydrolases"/>
    <property type="match status" value="1"/>
</dbReference>
<protein>
    <submittedName>
        <fullName evidence="1">Uncharacterized protein</fullName>
    </submittedName>
</protein>